<reference evidence="10" key="1">
    <citation type="submission" date="2022-03" db="EMBL/GenBank/DDBJ databases">
        <title>De novo assembled genomes of Belliella spp. (Cyclobacteriaceae) strains.</title>
        <authorList>
            <person name="Szabo A."/>
            <person name="Korponai K."/>
            <person name="Felfoldi T."/>
        </authorList>
    </citation>
    <scope>NUCLEOTIDE SEQUENCE</scope>
    <source>
        <strain evidence="10">DSM 111904</strain>
    </source>
</reference>
<comment type="similarity">
    <text evidence="3">Belongs to the cysteine synthase/cystathionine beta-synthase family. SbnA subfamily.</text>
</comment>
<comment type="pathway">
    <text evidence="2">Siderophore biosynthesis.</text>
</comment>
<evidence type="ECO:0000256" key="1">
    <source>
        <dbReference type="ARBA" id="ARBA00001933"/>
    </source>
</evidence>
<evidence type="ECO:0000256" key="4">
    <source>
        <dbReference type="ARBA" id="ARBA00011738"/>
    </source>
</evidence>
<evidence type="ECO:0000256" key="5">
    <source>
        <dbReference type="ARBA" id="ARBA00012331"/>
    </source>
</evidence>
<comment type="cofactor">
    <cofactor evidence="1">
        <name>pyridoxal 5'-phosphate</name>
        <dbReference type="ChEBI" id="CHEBI:597326"/>
    </cofactor>
</comment>
<dbReference type="PROSITE" id="PS00901">
    <property type="entry name" value="CYS_SYNTHASE"/>
    <property type="match status" value="1"/>
</dbReference>
<dbReference type="InterPro" id="IPR036052">
    <property type="entry name" value="TrpB-like_PALP_sf"/>
</dbReference>
<dbReference type="EC" id="2.5.1.140" evidence="5"/>
<evidence type="ECO:0000256" key="2">
    <source>
        <dbReference type="ARBA" id="ARBA00004924"/>
    </source>
</evidence>
<evidence type="ECO:0000259" key="9">
    <source>
        <dbReference type="Pfam" id="PF00291"/>
    </source>
</evidence>
<evidence type="ECO:0000256" key="8">
    <source>
        <dbReference type="ARBA" id="ARBA00022898"/>
    </source>
</evidence>
<organism evidence="10 11">
    <name type="scientific">Belliella filtrata</name>
    <dbReference type="NCBI Taxonomy" id="2923435"/>
    <lineage>
        <taxon>Bacteria</taxon>
        <taxon>Pseudomonadati</taxon>
        <taxon>Bacteroidota</taxon>
        <taxon>Cytophagia</taxon>
        <taxon>Cytophagales</taxon>
        <taxon>Cyclobacteriaceae</taxon>
        <taxon>Belliella</taxon>
    </lineage>
</organism>
<dbReference type="SUPFAM" id="SSF53686">
    <property type="entry name" value="Tryptophan synthase beta subunit-like PLP-dependent enzymes"/>
    <property type="match status" value="1"/>
</dbReference>
<accession>A0ABS9UX10</accession>
<dbReference type="InterPro" id="IPR001216">
    <property type="entry name" value="P-phosphate_BS"/>
</dbReference>
<evidence type="ECO:0000256" key="3">
    <source>
        <dbReference type="ARBA" id="ARBA00008519"/>
    </source>
</evidence>
<evidence type="ECO:0000256" key="6">
    <source>
        <dbReference type="ARBA" id="ARBA00016985"/>
    </source>
</evidence>
<dbReference type="NCBIfam" id="TIGR03945">
    <property type="entry name" value="PLP_SbnA_fam"/>
    <property type="match status" value="1"/>
</dbReference>
<name>A0ABS9UX10_9BACT</name>
<dbReference type="PANTHER" id="PTHR10314">
    <property type="entry name" value="CYSTATHIONINE BETA-SYNTHASE"/>
    <property type="match status" value="1"/>
</dbReference>
<keyword evidence="8" id="KW-0663">Pyridoxal phosphate</keyword>
<evidence type="ECO:0000313" key="10">
    <source>
        <dbReference type="EMBL" id="MCH7408702.1"/>
    </source>
</evidence>
<keyword evidence="7" id="KW-0808">Transferase</keyword>
<feature type="domain" description="Tryptophan synthase beta chain-like PALP" evidence="9">
    <location>
        <begin position="15"/>
        <end position="299"/>
    </location>
</feature>
<comment type="subunit">
    <text evidence="4">Homodimer.</text>
</comment>
<dbReference type="Pfam" id="PF00291">
    <property type="entry name" value="PALP"/>
    <property type="match status" value="1"/>
</dbReference>
<dbReference type="InterPro" id="IPR023927">
    <property type="entry name" value="SbnA"/>
</dbReference>
<dbReference type="CDD" id="cd01561">
    <property type="entry name" value="CBS_like"/>
    <property type="match status" value="1"/>
</dbReference>
<comment type="caution">
    <text evidence="10">The sequence shown here is derived from an EMBL/GenBank/DDBJ whole genome shotgun (WGS) entry which is preliminary data.</text>
</comment>
<evidence type="ECO:0000313" key="11">
    <source>
        <dbReference type="Proteomes" id="UP001165489"/>
    </source>
</evidence>
<keyword evidence="11" id="KW-1185">Reference proteome</keyword>
<dbReference type="RefSeq" id="WP_241347066.1">
    <property type="nucleotide sequence ID" value="NZ_JAKZGP010000007.1"/>
</dbReference>
<gene>
    <name evidence="10" type="primary">sbnA</name>
    <name evidence="10" type="ORF">MM239_04790</name>
</gene>
<dbReference type="InterPro" id="IPR050214">
    <property type="entry name" value="Cys_Synth/Cystath_Beta-Synth"/>
</dbReference>
<dbReference type="Proteomes" id="UP001165489">
    <property type="component" value="Unassembled WGS sequence"/>
</dbReference>
<proteinExistence type="inferred from homology"/>
<dbReference type="EMBL" id="JAKZGP010000007">
    <property type="protein sequence ID" value="MCH7408702.1"/>
    <property type="molecule type" value="Genomic_DNA"/>
</dbReference>
<protein>
    <recommendedName>
        <fullName evidence="6">N-(2-amino-2-carboxyethyl)-L-glutamate synthase</fullName>
        <ecNumber evidence="5">2.5.1.140</ecNumber>
    </recommendedName>
</protein>
<dbReference type="Gene3D" id="3.40.50.1100">
    <property type="match status" value="2"/>
</dbReference>
<sequence length="336" mass="37343">MIEYLNRTMQVPCGITSFVGNTGLVRLSKLFPDKQVYGKLELMNPAGSIKDRTAKFIVEESMKHGLIDRNSIIVESTSGNMGVGLAQICLYHHLKLKLIVDPYINTQTLKLIKAYGAEVEMVQTPDESGSYLSARIARVKEILEQHSNAFWVEQYENPLNPMTHHNTFKEIEEQLGQAPDFILSATSTCGTLMGLAEGSWCEENLVKVIPVDAYGSVIFGGSPAKRVIPGFGASVPAKLLDRRLIHQPQWVHEWECIVGCKKLLSQEAILAGGSTGALVAAVEKLEMGRDEKAVIIICDRGERYLDTIFSDQWILENFGYETLSLINEKAYDYVGN</sequence>
<evidence type="ECO:0000256" key="7">
    <source>
        <dbReference type="ARBA" id="ARBA00022679"/>
    </source>
</evidence>
<dbReference type="InterPro" id="IPR001926">
    <property type="entry name" value="TrpB-like_PALP"/>
</dbReference>